<dbReference type="PIRSF" id="PIRSF006809">
    <property type="entry name" value="GTP-binding_hflX_prd"/>
    <property type="match status" value="1"/>
</dbReference>
<dbReference type="PANTHER" id="PTHR10229:SF0">
    <property type="entry name" value="GTP-BINDING PROTEIN 6-RELATED"/>
    <property type="match status" value="1"/>
</dbReference>
<evidence type="ECO:0000313" key="11">
    <source>
        <dbReference type="EMBL" id="SMC30043.1"/>
    </source>
</evidence>
<evidence type="ECO:0000256" key="7">
    <source>
        <dbReference type="PIRSR" id="PIRSR006809-1"/>
    </source>
</evidence>
<dbReference type="FunFam" id="3.40.50.11060:FF:000001">
    <property type="entry name" value="GTPase HflX"/>
    <property type="match status" value="1"/>
</dbReference>
<feature type="domain" description="Hflx-type G" evidence="10">
    <location>
        <begin position="194"/>
        <end position="356"/>
    </location>
</feature>
<feature type="binding site" evidence="7">
    <location>
        <begin position="334"/>
        <end position="336"/>
    </location>
    <ligand>
        <name>GTP</name>
        <dbReference type="ChEBI" id="CHEBI:37565"/>
    </ligand>
</feature>
<evidence type="ECO:0000256" key="3">
    <source>
        <dbReference type="ARBA" id="ARBA00022741"/>
    </source>
</evidence>
<dbReference type="Pfam" id="PF01926">
    <property type="entry name" value="MMR_HSR1"/>
    <property type="match status" value="1"/>
</dbReference>
<dbReference type="Proteomes" id="UP000243884">
    <property type="component" value="Unassembled WGS sequence"/>
</dbReference>
<dbReference type="PANTHER" id="PTHR10229">
    <property type="entry name" value="GTP-BINDING PROTEIN HFLX"/>
    <property type="match status" value="1"/>
</dbReference>
<proteinExistence type="inferred from homology"/>
<feature type="binding site" evidence="7">
    <location>
        <begin position="313"/>
        <end position="316"/>
    </location>
    <ligand>
        <name>GTP</name>
        <dbReference type="ChEBI" id="CHEBI:37565"/>
    </ligand>
</feature>
<keyword evidence="3 6" id="KW-0547">Nucleotide-binding</keyword>
<dbReference type="PROSITE" id="PS51705">
    <property type="entry name" value="G_HFLX"/>
    <property type="match status" value="1"/>
</dbReference>
<dbReference type="Gene3D" id="6.10.250.2860">
    <property type="match status" value="1"/>
</dbReference>
<dbReference type="GO" id="GO:0005737">
    <property type="term" value="C:cytoplasm"/>
    <property type="evidence" value="ECO:0007669"/>
    <property type="project" value="UniProtKB-SubCell"/>
</dbReference>
<dbReference type="HAMAP" id="MF_00900">
    <property type="entry name" value="GTPase_HflX"/>
    <property type="match status" value="1"/>
</dbReference>
<comment type="subcellular location">
    <subcellularLocation>
        <location evidence="6">Cytoplasm</location>
    </subcellularLocation>
    <text evidence="6">May associate with membranes.</text>
</comment>
<dbReference type="GO" id="GO:0046872">
    <property type="term" value="F:metal ion binding"/>
    <property type="evidence" value="ECO:0007669"/>
    <property type="project" value="UniProtKB-KW"/>
</dbReference>
<evidence type="ECO:0000256" key="9">
    <source>
        <dbReference type="SAM" id="Coils"/>
    </source>
</evidence>
<keyword evidence="1 6" id="KW-0963">Cytoplasm</keyword>
<accession>A0A1W1Y1K7</accession>
<dbReference type="InterPro" id="IPR025121">
    <property type="entry name" value="GTPase_HflX_N"/>
</dbReference>
<evidence type="ECO:0000256" key="1">
    <source>
        <dbReference type="ARBA" id="ARBA00022490"/>
    </source>
</evidence>
<dbReference type="InterPro" id="IPR006073">
    <property type="entry name" value="GTP-bd"/>
</dbReference>
<dbReference type="InterPro" id="IPR027417">
    <property type="entry name" value="P-loop_NTPase"/>
</dbReference>
<evidence type="ECO:0000256" key="5">
    <source>
        <dbReference type="ARBA" id="ARBA00023134"/>
    </source>
</evidence>
<feature type="binding site" evidence="8">
    <location>
        <position position="207"/>
    </location>
    <ligand>
        <name>Mg(2+)</name>
        <dbReference type="ChEBI" id="CHEBI:18420"/>
    </ligand>
</feature>
<protein>
    <recommendedName>
        <fullName evidence="6">GTPase HflX</fullName>
    </recommendedName>
    <alternativeName>
        <fullName evidence="6">GTP-binding protein HflX</fullName>
    </alternativeName>
</protein>
<dbReference type="InterPro" id="IPR016496">
    <property type="entry name" value="GTPase_HflX"/>
</dbReference>
<evidence type="ECO:0000313" key="12">
    <source>
        <dbReference type="Proteomes" id="UP000243884"/>
    </source>
</evidence>
<comment type="cofactor">
    <cofactor evidence="8">
        <name>Mg(2+)</name>
        <dbReference type="ChEBI" id="CHEBI:18420"/>
    </cofactor>
</comment>
<dbReference type="NCBIfam" id="TIGR03156">
    <property type="entry name" value="GTP_HflX"/>
    <property type="match status" value="1"/>
</dbReference>
<gene>
    <name evidence="6" type="primary">hflX</name>
    <name evidence="11" type="ORF">SAMN04487984_0009</name>
</gene>
<dbReference type="InterPro" id="IPR042108">
    <property type="entry name" value="GTPase_HflX_N_sf"/>
</dbReference>
<feature type="binding site" evidence="7">
    <location>
        <begin position="247"/>
        <end position="250"/>
    </location>
    <ligand>
        <name>GTP</name>
        <dbReference type="ChEBI" id="CHEBI:37565"/>
    </ligand>
</feature>
<dbReference type="GO" id="GO:0043022">
    <property type="term" value="F:ribosome binding"/>
    <property type="evidence" value="ECO:0007669"/>
    <property type="project" value="TreeGrafter"/>
</dbReference>
<dbReference type="InterPro" id="IPR032305">
    <property type="entry name" value="GTP-bd_M"/>
</dbReference>
<dbReference type="AlphaFoldDB" id="A0A1W1Y1K7"/>
<dbReference type="GO" id="GO:0003924">
    <property type="term" value="F:GTPase activity"/>
    <property type="evidence" value="ECO:0007669"/>
    <property type="project" value="UniProtKB-UniRule"/>
</dbReference>
<organism evidence="11 12">
    <name type="scientific">Aerococcus suis</name>
    <dbReference type="NCBI Taxonomy" id="371602"/>
    <lineage>
        <taxon>Bacteria</taxon>
        <taxon>Bacillati</taxon>
        <taxon>Bacillota</taxon>
        <taxon>Bacilli</taxon>
        <taxon>Lactobacillales</taxon>
        <taxon>Aerococcaceae</taxon>
        <taxon>Aerococcus</taxon>
    </lineage>
</organism>
<feature type="binding site" evidence="7">
    <location>
        <begin position="225"/>
        <end position="229"/>
    </location>
    <ligand>
        <name>GTP</name>
        <dbReference type="ChEBI" id="CHEBI:37565"/>
    </ligand>
</feature>
<feature type="binding site" evidence="8">
    <location>
        <position position="227"/>
    </location>
    <ligand>
        <name>Mg(2+)</name>
        <dbReference type="ChEBI" id="CHEBI:18420"/>
    </ligand>
</feature>
<comment type="similarity">
    <text evidence="6">Belongs to the TRAFAC class OBG-HflX-like GTPase superfamily. HflX GTPase family.</text>
</comment>
<keyword evidence="12" id="KW-1185">Reference proteome</keyword>
<dbReference type="Pfam" id="PF16360">
    <property type="entry name" value="GTP-bdg_M"/>
    <property type="match status" value="1"/>
</dbReference>
<dbReference type="CDD" id="cd01878">
    <property type="entry name" value="HflX"/>
    <property type="match status" value="1"/>
</dbReference>
<comment type="function">
    <text evidence="6">GTPase that associates with the 50S ribosomal subunit and may have a role during protein synthesis or ribosome biogenesis.</text>
</comment>
<feature type="coiled-coil region" evidence="9">
    <location>
        <begin position="153"/>
        <end position="187"/>
    </location>
</feature>
<evidence type="ECO:0000256" key="4">
    <source>
        <dbReference type="ARBA" id="ARBA00022842"/>
    </source>
</evidence>
<keyword evidence="5 6" id="KW-0342">GTP-binding</keyword>
<dbReference type="OrthoDB" id="9812272at2"/>
<evidence type="ECO:0000256" key="2">
    <source>
        <dbReference type="ARBA" id="ARBA00022723"/>
    </source>
</evidence>
<name>A0A1W1Y1K7_9LACT</name>
<dbReference type="Pfam" id="PF13167">
    <property type="entry name" value="GTP-bdg_N"/>
    <property type="match status" value="1"/>
</dbReference>
<dbReference type="RefSeq" id="WP_084097639.1">
    <property type="nucleotide sequence ID" value="NZ_FWXK01000001.1"/>
</dbReference>
<keyword evidence="9" id="KW-0175">Coiled coil</keyword>
<feature type="binding site" evidence="7">
    <location>
        <begin position="200"/>
        <end position="207"/>
    </location>
    <ligand>
        <name>GTP</name>
        <dbReference type="ChEBI" id="CHEBI:37565"/>
    </ligand>
</feature>
<dbReference type="GO" id="GO:0005525">
    <property type="term" value="F:GTP binding"/>
    <property type="evidence" value="ECO:0007669"/>
    <property type="project" value="UniProtKB-UniRule"/>
</dbReference>
<sequence length="405" mass="46282">MQQIILVGVQTQEISDHRYEMQMNELQELVETAQGKVVSIISQKRERIDKRYIVGKGKLEEINREITKNDADMVIFYEQLSPSQNNNIQGQLEVPVIDRVQLILDIFAQRATSVEGKLQVALAQNEYLLPRLSGFGEMMSRLGGGIGTRGPGETKLEQNRRVLRNEIQRIKHELKDVEAHRERTRARRQNSSVFQIGLIGYTNAGKSTLINNISAADTYEANQLFATLTPLTRTFSLENHFKMTMTDTVGFIQDLPPMIIDAFHSTLEENRQVDLLLIVIDASSNYAAEQETVVLEQLKALGMDTIPHLFVYNKADLVDDNPKILFNQPSVFISAQDEDDLMTLLDAIIAEMKQSYDRLEMVVQPGEINQWIKDSDVLYIESMTFDEEKNAYDLIFYKPKTYVIK</sequence>
<dbReference type="InterPro" id="IPR030394">
    <property type="entry name" value="G_HFLX_dom"/>
</dbReference>
<evidence type="ECO:0000256" key="6">
    <source>
        <dbReference type="HAMAP-Rule" id="MF_00900"/>
    </source>
</evidence>
<evidence type="ECO:0000256" key="8">
    <source>
        <dbReference type="PIRSR" id="PIRSR006809-2"/>
    </source>
</evidence>
<keyword evidence="4 8" id="KW-0460">Magnesium</keyword>
<dbReference type="Gene3D" id="3.40.50.11060">
    <property type="entry name" value="GTPase HflX, N-terminal domain"/>
    <property type="match status" value="1"/>
</dbReference>
<dbReference type="EMBL" id="FWXK01000001">
    <property type="protein sequence ID" value="SMC30043.1"/>
    <property type="molecule type" value="Genomic_DNA"/>
</dbReference>
<evidence type="ECO:0000259" key="10">
    <source>
        <dbReference type="PROSITE" id="PS51705"/>
    </source>
</evidence>
<keyword evidence="2 8" id="KW-0479">Metal-binding</keyword>
<dbReference type="SUPFAM" id="SSF52540">
    <property type="entry name" value="P-loop containing nucleoside triphosphate hydrolases"/>
    <property type="match status" value="1"/>
</dbReference>
<dbReference type="Gene3D" id="3.40.50.300">
    <property type="entry name" value="P-loop containing nucleotide triphosphate hydrolases"/>
    <property type="match status" value="1"/>
</dbReference>
<dbReference type="PRINTS" id="PR00326">
    <property type="entry name" value="GTP1OBG"/>
</dbReference>
<dbReference type="STRING" id="371602.SAMN04487984_0009"/>
<comment type="subunit">
    <text evidence="6">Monomer. Associates with the 50S ribosomal subunit.</text>
</comment>
<reference evidence="12" key="1">
    <citation type="submission" date="2017-04" db="EMBL/GenBank/DDBJ databases">
        <authorList>
            <person name="Varghese N."/>
            <person name="Submissions S."/>
        </authorList>
    </citation>
    <scope>NUCLEOTIDE SEQUENCE [LARGE SCALE GENOMIC DNA]</scope>
    <source>
        <strain evidence="12">DSM 21500</strain>
    </source>
</reference>